<evidence type="ECO:0000313" key="2">
    <source>
        <dbReference type="Proteomes" id="UP000718012"/>
    </source>
</evidence>
<name>A0A921K448_9BACT</name>
<dbReference type="EMBL" id="DYXD01000246">
    <property type="protein sequence ID" value="HJF08694.1"/>
    <property type="molecule type" value="Genomic_DNA"/>
</dbReference>
<dbReference type="Proteomes" id="UP000718012">
    <property type="component" value="Unassembled WGS sequence"/>
</dbReference>
<protein>
    <submittedName>
        <fullName evidence="1">Uncharacterized protein</fullName>
    </submittedName>
</protein>
<dbReference type="AlphaFoldDB" id="A0A921K448"/>
<reference evidence="1" key="1">
    <citation type="journal article" date="2021" name="PeerJ">
        <title>Extensive microbial diversity within the chicken gut microbiome revealed by metagenomics and culture.</title>
        <authorList>
            <person name="Gilroy R."/>
            <person name="Ravi A."/>
            <person name="Getino M."/>
            <person name="Pursley I."/>
            <person name="Horton D.L."/>
            <person name="Alikhan N.F."/>
            <person name="Baker D."/>
            <person name="Gharbi K."/>
            <person name="Hall N."/>
            <person name="Watson M."/>
            <person name="Adriaenssens E.M."/>
            <person name="Foster-Nyarko E."/>
            <person name="Jarju S."/>
            <person name="Secka A."/>
            <person name="Antonio M."/>
            <person name="Oren A."/>
            <person name="Chaudhuri R.R."/>
            <person name="La Ragione R."/>
            <person name="Hildebrand F."/>
            <person name="Pallen M.J."/>
        </authorList>
    </citation>
    <scope>NUCLEOTIDE SEQUENCE</scope>
    <source>
        <strain evidence="1">CHK165-8395</strain>
    </source>
</reference>
<organism evidence="1 2">
    <name type="scientific">Phocaeicola coprocola</name>
    <dbReference type="NCBI Taxonomy" id="310298"/>
    <lineage>
        <taxon>Bacteria</taxon>
        <taxon>Pseudomonadati</taxon>
        <taxon>Bacteroidota</taxon>
        <taxon>Bacteroidia</taxon>
        <taxon>Bacteroidales</taxon>
        <taxon>Bacteroidaceae</taxon>
        <taxon>Phocaeicola</taxon>
    </lineage>
</organism>
<comment type="caution">
    <text evidence="1">The sequence shown here is derived from an EMBL/GenBank/DDBJ whole genome shotgun (WGS) entry which is preliminary data.</text>
</comment>
<reference evidence="1" key="2">
    <citation type="submission" date="2021-09" db="EMBL/GenBank/DDBJ databases">
        <authorList>
            <person name="Gilroy R."/>
        </authorList>
    </citation>
    <scope>NUCLEOTIDE SEQUENCE</scope>
    <source>
        <strain evidence="1">CHK165-8395</strain>
    </source>
</reference>
<evidence type="ECO:0000313" key="1">
    <source>
        <dbReference type="EMBL" id="HJF08694.1"/>
    </source>
</evidence>
<accession>A0A921K448</accession>
<proteinExistence type="predicted"/>
<gene>
    <name evidence="1" type="ORF">K8U81_11030</name>
</gene>
<sequence>MFNNKQNILKFLIEHRLFAPSVSAFATRLGYANRTKIYRLINNKIRKIETVDQIWDDTCRVFGISEEQLIEIAIITERAKWFYDLIDNYQFDKESSLWPEQILAAFIDKNYTNLPTHFVDEVLPVLEDLKKENEEVFFGMLMLFYVKAKKLNPYTSSFKQSLSKLIRHLNEYFHSLHPENNVAYTAIQALTADALLNNILPCLWKLIENPILILQYYADPRFLNSALHLGTIFPEWGEISYWHASGTDFCKGQKVWMFMSRESDSIYHGSYIVHEFEIGKDNETFIPCKLFILLFWNKEDDEYDSIIQISNFISKENNSYSFSYGLYRYIESSQEIQIYFDTENDNIYQLPYQLTRIKIGYPYKEKQEKIWSYFIEKFDNKDARTIFSENLCNLLNVEYLEDEYVIQDVTLTRKYYSLSIEKDDQQIVYRISLDTYSFLKNLSVFEEVVVCRHDHKLCIEWPWLGYIIPVSEFECIKVDITHYGVGASEKSLQ</sequence>